<comment type="caution">
    <text evidence="1">The sequence shown here is derived from an EMBL/GenBank/DDBJ whole genome shotgun (WGS) entry which is preliminary data.</text>
</comment>
<reference evidence="1 2" key="1">
    <citation type="submission" date="2024-06" db="EMBL/GenBank/DDBJ databases">
        <authorList>
            <person name="Woo H."/>
        </authorList>
    </citation>
    <scope>NUCLEOTIDE SEQUENCE [LARGE SCALE GENOMIC DNA]</scope>
    <source>
        <strain evidence="1 2">Si-c</strain>
    </source>
</reference>
<name>A0ABV3QC25_9GAMM</name>
<accession>A0ABV3QC25</accession>
<protein>
    <recommendedName>
        <fullName evidence="3">DUF2783 domain-containing protein</fullName>
    </recommendedName>
</protein>
<organism evidence="1 2">
    <name type="scientific">Rhodanobacter lycopersici</name>
    <dbReference type="NCBI Taxonomy" id="3162487"/>
    <lineage>
        <taxon>Bacteria</taxon>
        <taxon>Pseudomonadati</taxon>
        <taxon>Pseudomonadota</taxon>
        <taxon>Gammaproteobacteria</taxon>
        <taxon>Lysobacterales</taxon>
        <taxon>Rhodanobacteraceae</taxon>
        <taxon>Rhodanobacter</taxon>
    </lineage>
</organism>
<proteinExistence type="predicted"/>
<dbReference type="EMBL" id="JBFOHK010000001">
    <property type="protein sequence ID" value="MEW9570857.1"/>
    <property type="molecule type" value="Genomic_DNA"/>
</dbReference>
<evidence type="ECO:0008006" key="3">
    <source>
        <dbReference type="Google" id="ProtNLM"/>
    </source>
</evidence>
<gene>
    <name evidence="1" type="ORF">ABQJ54_03780</name>
</gene>
<dbReference type="RefSeq" id="WP_367852928.1">
    <property type="nucleotide sequence ID" value="NZ_JBFOHK010000001.1"/>
</dbReference>
<sequence length="58" mass="5891">MNAPTLHEGAALLRSMTGTEAALFAAMAGELALRHGDLAAGLVEALNRVAADRAEMAA</sequence>
<evidence type="ECO:0000313" key="2">
    <source>
        <dbReference type="Proteomes" id="UP001556220"/>
    </source>
</evidence>
<keyword evidence="2" id="KW-1185">Reference proteome</keyword>
<evidence type="ECO:0000313" key="1">
    <source>
        <dbReference type="EMBL" id="MEW9570857.1"/>
    </source>
</evidence>
<dbReference type="Proteomes" id="UP001556220">
    <property type="component" value="Unassembled WGS sequence"/>
</dbReference>